<dbReference type="InterPro" id="IPR050365">
    <property type="entry name" value="TIM50"/>
</dbReference>
<evidence type="ECO:0000256" key="4">
    <source>
        <dbReference type="ARBA" id="ARBA00022448"/>
    </source>
</evidence>
<evidence type="ECO:0000256" key="14">
    <source>
        <dbReference type="RuleBase" id="RU365079"/>
    </source>
</evidence>
<keyword evidence="7 14" id="KW-0653">Protein transport</keyword>
<evidence type="ECO:0000256" key="5">
    <source>
        <dbReference type="ARBA" id="ARBA00022692"/>
    </source>
</evidence>
<comment type="function">
    <text evidence="13">Essential component of the TIM23 complex, a complex that mediates the translocation of transit peptide-containing proteins across the mitochondrial inner membrane. Required to direct preproteins in transit and direct them to the channel protein TIM23, and possibly facilitates transfer of the translocating proteins from the TOM complex to the TIM23 complex.</text>
</comment>
<dbReference type="PANTHER" id="PTHR12210">
    <property type="entry name" value="DULLARD PROTEIN PHOSPHATASE"/>
    <property type="match status" value="1"/>
</dbReference>
<evidence type="ECO:0000256" key="13">
    <source>
        <dbReference type="ARBA" id="ARBA00059797"/>
    </source>
</evidence>
<dbReference type="AlphaFoldDB" id="A0AA40D9B7"/>
<evidence type="ECO:0000256" key="6">
    <source>
        <dbReference type="ARBA" id="ARBA00022792"/>
    </source>
</evidence>
<evidence type="ECO:0000256" key="8">
    <source>
        <dbReference type="ARBA" id="ARBA00022946"/>
    </source>
</evidence>
<name>A0AA40D9B7_9PEZI</name>
<dbReference type="Gene3D" id="3.40.50.1000">
    <property type="entry name" value="HAD superfamily/HAD-like"/>
    <property type="match status" value="1"/>
</dbReference>
<evidence type="ECO:0000313" key="18">
    <source>
        <dbReference type="Proteomes" id="UP001175001"/>
    </source>
</evidence>
<dbReference type="CDD" id="cd07521">
    <property type="entry name" value="HAD_FCP1-like"/>
    <property type="match status" value="1"/>
</dbReference>
<comment type="similarity">
    <text evidence="2 14">Belongs to the TIM50 family.</text>
</comment>
<evidence type="ECO:0000256" key="12">
    <source>
        <dbReference type="ARBA" id="ARBA00023136"/>
    </source>
</evidence>
<feature type="compositionally biased region" description="Low complexity" evidence="15">
    <location>
        <begin position="1"/>
        <end position="26"/>
    </location>
</feature>
<feature type="transmembrane region" description="Helical" evidence="14">
    <location>
        <begin position="207"/>
        <end position="228"/>
    </location>
</feature>
<evidence type="ECO:0000313" key="17">
    <source>
        <dbReference type="EMBL" id="KAK0665006.1"/>
    </source>
</evidence>
<comment type="subunit">
    <text evidence="14">Component of the TIM23 complex.</text>
</comment>
<evidence type="ECO:0000256" key="10">
    <source>
        <dbReference type="ARBA" id="ARBA00023010"/>
    </source>
</evidence>
<keyword evidence="11 14" id="KW-0496">Mitochondrion</keyword>
<organism evidence="17 18">
    <name type="scientific">Lasiodiplodia hormozganensis</name>
    <dbReference type="NCBI Taxonomy" id="869390"/>
    <lineage>
        <taxon>Eukaryota</taxon>
        <taxon>Fungi</taxon>
        <taxon>Dikarya</taxon>
        <taxon>Ascomycota</taxon>
        <taxon>Pezizomycotina</taxon>
        <taxon>Dothideomycetes</taxon>
        <taxon>Dothideomycetes incertae sedis</taxon>
        <taxon>Botryosphaeriales</taxon>
        <taxon>Botryosphaeriaceae</taxon>
        <taxon>Lasiodiplodia</taxon>
    </lineage>
</organism>
<dbReference type="GO" id="GO:0015031">
    <property type="term" value="P:protein transport"/>
    <property type="evidence" value="ECO:0007669"/>
    <property type="project" value="UniProtKB-KW"/>
</dbReference>
<keyword evidence="8 14" id="KW-0809">Transit peptide</keyword>
<evidence type="ECO:0000256" key="3">
    <source>
        <dbReference type="ARBA" id="ARBA00020799"/>
    </source>
</evidence>
<dbReference type="InterPro" id="IPR036412">
    <property type="entry name" value="HAD-like_sf"/>
</dbReference>
<proteinExistence type="inferred from homology"/>
<evidence type="ECO:0000256" key="2">
    <source>
        <dbReference type="ARBA" id="ARBA00006344"/>
    </source>
</evidence>
<keyword evidence="4 14" id="KW-0813">Transport</keyword>
<evidence type="ECO:0000256" key="1">
    <source>
        <dbReference type="ARBA" id="ARBA00004434"/>
    </source>
</evidence>
<feature type="domain" description="FCP1 homology" evidence="16">
    <location>
        <begin position="280"/>
        <end position="421"/>
    </location>
</feature>
<dbReference type="InterPro" id="IPR023214">
    <property type="entry name" value="HAD_sf"/>
</dbReference>
<evidence type="ECO:0000256" key="15">
    <source>
        <dbReference type="SAM" id="MobiDB-lite"/>
    </source>
</evidence>
<feature type="compositionally biased region" description="Polar residues" evidence="15">
    <location>
        <begin position="96"/>
        <end position="120"/>
    </location>
</feature>
<keyword evidence="9 14" id="KW-1133">Transmembrane helix</keyword>
<comment type="caution">
    <text evidence="17">The sequence shown here is derived from an EMBL/GenBank/DDBJ whole genome shotgun (WGS) entry which is preliminary data.</text>
</comment>
<dbReference type="Proteomes" id="UP001175001">
    <property type="component" value="Unassembled WGS sequence"/>
</dbReference>
<dbReference type="GO" id="GO:0005744">
    <property type="term" value="C:TIM23 mitochondrial import inner membrane translocase complex"/>
    <property type="evidence" value="ECO:0007669"/>
    <property type="project" value="UniProtKB-UniRule"/>
</dbReference>
<evidence type="ECO:0000256" key="7">
    <source>
        <dbReference type="ARBA" id="ARBA00022927"/>
    </source>
</evidence>
<dbReference type="InterPro" id="IPR004274">
    <property type="entry name" value="FCP1_dom"/>
</dbReference>
<evidence type="ECO:0000259" key="16">
    <source>
        <dbReference type="PROSITE" id="PS50969"/>
    </source>
</evidence>
<comment type="subcellular location">
    <subcellularLocation>
        <location evidence="1 14">Mitochondrion inner membrane</location>
        <topology evidence="1 14">Single-pass membrane protein</topology>
    </subcellularLocation>
</comment>
<accession>A0AA40D9B7</accession>
<keyword evidence="12 14" id="KW-0472">Membrane</keyword>
<protein>
    <recommendedName>
        <fullName evidence="3 14">Mitochondrial import inner membrane translocase subunit TIM50</fullName>
    </recommendedName>
</protein>
<dbReference type="EMBL" id="JAUJDW010000001">
    <property type="protein sequence ID" value="KAK0665006.1"/>
    <property type="molecule type" value="Genomic_DNA"/>
</dbReference>
<evidence type="ECO:0000256" key="11">
    <source>
        <dbReference type="ARBA" id="ARBA00023128"/>
    </source>
</evidence>
<dbReference type="Pfam" id="PF03031">
    <property type="entry name" value="NIF"/>
    <property type="match status" value="1"/>
</dbReference>
<sequence length="566" mass="63077">MLSRAAVRLAAARPLLAPLPRAPAAAYVRTYAKDVKHRATKKSNPYESSPNVVRPKPRPVPESSQETAEFNPAASPDKNTAPQSPPAPGKPKSAAEQPSESADFSRSQPEFESPQSTEANTAPGDAPQAQKPLPDLRHGIPSTFAEEFLKSTPSSKEDAPEPKPNVTEDPQYEKTQDEASGGGYGDREGGELPKSAYETSTDRKRNLYVNITMVMGGIMLATSGLYLGREWDSEQEAKQHPDVPSGWSPSAVYARARARLSGVLGYYTEPVFPKLLPDVDPAPPYTLVLSLEDLLVHSEWTREHGWRFAKRPGVDFFLRYLCQYYELVIFTSLPLNSADPIIRKLDPFRIVMWPLFREATRYEKGQYDLSYLNRDLSKTIIIDTKAEHVKNQPENAIVLPPWKGEKTDRGLVSLVPFLEYVATMGITDVRTALKSFEGKDIAAEFAIREQKARENFHKQLEEEQSRKPRRSGMGALAGALGMKPTAPQGGLVIGRESAAEGFAKGKMLSDQIREQGLKQYEIMEKEIRENGEKWLKEMAEEEKKAQEETMKSMKSGLFGFFNAKSE</sequence>
<gene>
    <name evidence="17" type="primary">tim50</name>
    <name evidence="17" type="ORF">DIS24_g190</name>
</gene>
<dbReference type="SUPFAM" id="SSF56784">
    <property type="entry name" value="HAD-like"/>
    <property type="match status" value="1"/>
</dbReference>
<keyword evidence="6" id="KW-0999">Mitochondrion inner membrane</keyword>
<dbReference type="PROSITE" id="PS50969">
    <property type="entry name" value="FCP1"/>
    <property type="match status" value="1"/>
</dbReference>
<feature type="region of interest" description="Disordered" evidence="15">
    <location>
        <begin position="1"/>
        <end position="200"/>
    </location>
</feature>
<keyword evidence="5 14" id="KW-0812">Transmembrane</keyword>
<keyword evidence="10 14" id="KW-0811">Translocation</keyword>
<reference evidence="17" key="1">
    <citation type="submission" date="2023-06" db="EMBL/GenBank/DDBJ databases">
        <title>Multi-omics analyses reveal the molecular pathogenesis toolkit of Lasiodiplodia hormozganensis, a cross-kingdom pathogen.</title>
        <authorList>
            <person name="Felix C."/>
            <person name="Meneses R."/>
            <person name="Goncalves M.F.M."/>
            <person name="Tilleman L."/>
            <person name="Duarte A.S."/>
            <person name="Jorrin-Novo J.V."/>
            <person name="Van De Peer Y."/>
            <person name="Deforce D."/>
            <person name="Van Nieuwerburgh F."/>
            <person name="Esteves A.C."/>
            <person name="Alves A."/>
        </authorList>
    </citation>
    <scope>NUCLEOTIDE SEQUENCE</scope>
    <source>
        <strain evidence="17">CBS 339.90</strain>
    </source>
</reference>
<dbReference type="SMART" id="SM00577">
    <property type="entry name" value="CPDc"/>
    <property type="match status" value="1"/>
</dbReference>
<dbReference type="FunFam" id="3.40.50.1000:FF:000019">
    <property type="entry name" value="Mitochondrial import inner membrane translocase subunit TIM50"/>
    <property type="match status" value="1"/>
</dbReference>
<evidence type="ECO:0000256" key="9">
    <source>
        <dbReference type="ARBA" id="ARBA00022989"/>
    </source>
</evidence>
<keyword evidence="18" id="KW-1185">Reference proteome</keyword>